<dbReference type="PANTHER" id="PTHR13009">
    <property type="entry name" value="HEAT SHOCK PROTEIN 90 HSP90 CO-CHAPERONE AHA-1"/>
    <property type="match status" value="1"/>
</dbReference>
<reference evidence="3" key="1">
    <citation type="submission" date="2021-01" db="EMBL/GenBank/DDBJ databases">
        <authorList>
            <person name="Corre E."/>
            <person name="Pelletier E."/>
            <person name="Niang G."/>
            <person name="Scheremetjew M."/>
            <person name="Finn R."/>
            <person name="Kale V."/>
            <person name="Holt S."/>
            <person name="Cochrane G."/>
            <person name="Meng A."/>
            <person name="Brown T."/>
            <person name="Cohen L."/>
        </authorList>
    </citation>
    <scope>NUCLEOTIDE SEQUENCE</scope>
    <source>
        <strain evidence="3">CCMP1258.1</strain>
    </source>
</reference>
<dbReference type="GO" id="GO:0001671">
    <property type="term" value="F:ATPase activator activity"/>
    <property type="evidence" value="ECO:0007669"/>
    <property type="project" value="InterPro"/>
</dbReference>
<feature type="domain" description="Activator of Hsp90 ATPase AHSA1-like N-terminal" evidence="2">
    <location>
        <begin position="69"/>
        <end position="133"/>
    </location>
</feature>
<sequence length="141" mass="15987">MSTAPTETKDKSKADSTYYYFKSTPAHIAKNYVPQKIDSNGVMPEQTPRLPVVENTQGSAWNRMGTWEEKDYSKWARDRLKELLLEMECPVFSTGELKISDVVTAEGDATILYLRGKKRLGFELNLKAKWKGGYLLVKSSS</sequence>
<evidence type="ECO:0000259" key="2">
    <source>
        <dbReference type="Pfam" id="PF09229"/>
    </source>
</evidence>
<accession>A0A6T9YMX7</accession>
<evidence type="ECO:0000256" key="1">
    <source>
        <dbReference type="ARBA" id="ARBA00006817"/>
    </source>
</evidence>
<dbReference type="Gene3D" id="3.15.10.20">
    <property type="entry name" value="Activator of Hsp90 ATPase Aha1, N-terminal domain"/>
    <property type="match status" value="1"/>
</dbReference>
<dbReference type="Pfam" id="PF09229">
    <property type="entry name" value="Aha1_N"/>
    <property type="match status" value="1"/>
</dbReference>
<dbReference type="EMBL" id="HBHA01001915">
    <property type="protein sequence ID" value="CAD9581160.1"/>
    <property type="molecule type" value="Transcribed_RNA"/>
</dbReference>
<comment type="similarity">
    <text evidence="1">Belongs to the AHA1 family.</text>
</comment>
<dbReference type="InterPro" id="IPR036338">
    <property type="entry name" value="Aha1"/>
</dbReference>
<gene>
    <name evidence="3" type="ORF">BIGN1055_LOCUS1226</name>
    <name evidence="4" type="ORF">BIGN1055_LOCUS1227</name>
</gene>
<dbReference type="GO" id="GO:0051087">
    <property type="term" value="F:protein-folding chaperone binding"/>
    <property type="evidence" value="ECO:0007669"/>
    <property type="project" value="InterPro"/>
</dbReference>
<dbReference type="SUPFAM" id="SSF103111">
    <property type="entry name" value="Activator of Hsp90 ATPase, Aha1"/>
    <property type="match status" value="1"/>
</dbReference>
<evidence type="ECO:0000313" key="3">
    <source>
        <dbReference type="EMBL" id="CAD9581160.1"/>
    </source>
</evidence>
<dbReference type="InterPro" id="IPR015310">
    <property type="entry name" value="AHSA1-like_N"/>
</dbReference>
<dbReference type="AlphaFoldDB" id="A0A6T9YMX7"/>
<evidence type="ECO:0000313" key="4">
    <source>
        <dbReference type="EMBL" id="CAD9581163.1"/>
    </source>
</evidence>
<proteinExistence type="inferred from homology"/>
<name>A0A6T9YMX7_BIGNA</name>
<dbReference type="EMBL" id="HBHA01001916">
    <property type="protein sequence ID" value="CAD9581163.1"/>
    <property type="molecule type" value="Transcribed_RNA"/>
</dbReference>
<protein>
    <recommendedName>
        <fullName evidence="2">Activator of Hsp90 ATPase AHSA1-like N-terminal domain-containing protein</fullName>
    </recommendedName>
</protein>
<organism evidence="3">
    <name type="scientific">Bigelowiella natans</name>
    <name type="common">Pedinomonas minutissima</name>
    <name type="synonym">Chlorarachnion sp. (strain CCMP621)</name>
    <dbReference type="NCBI Taxonomy" id="227086"/>
    <lineage>
        <taxon>Eukaryota</taxon>
        <taxon>Sar</taxon>
        <taxon>Rhizaria</taxon>
        <taxon>Cercozoa</taxon>
        <taxon>Chlorarachniophyceae</taxon>
        <taxon>Bigelowiella</taxon>
    </lineage>
</organism>